<keyword evidence="2" id="KW-1185">Reference proteome</keyword>
<dbReference type="Proteomes" id="UP000027120">
    <property type="component" value="Unassembled WGS sequence"/>
</dbReference>
<proteinExistence type="predicted"/>
<reference evidence="1 2" key="1">
    <citation type="submission" date="2014-04" db="EMBL/GenBank/DDBJ databases">
        <authorList>
            <consortium name="International Citrus Genome Consortium"/>
            <person name="Gmitter F."/>
            <person name="Chen C."/>
            <person name="Farmerie W."/>
            <person name="Harkins T."/>
            <person name="Desany B."/>
            <person name="Mohiuddin M."/>
            <person name="Kodira C."/>
            <person name="Borodovsky M."/>
            <person name="Lomsadze A."/>
            <person name="Burns P."/>
            <person name="Jenkins J."/>
            <person name="Prochnik S."/>
            <person name="Shu S."/>
            <person name="Chapman J."/>
            <person name="Pitluck S."/>
            <person name="Schmutz J."/>
            <person name="Rokhsar D."/>
        </authorList>
    </citation>
    <scope>NUCLEOTIDE SEQUENCE</scope>
</reference>
<sequence length="98" mass="10805">PTSESFAGEFNIVKWVESNLPENVLQVLDPELRQLMTSNESQTIQLHDCLITIIGSVGLSCTTESPGGRIGIREALRRLKSSQEILLKQQVPNGKTKS</sequence>
<organism evidence="1 2">
    <name type="scientific">Citrus sinensis</name>
    <name type="common">Sweet orange</name>
    <name type="synonym">Citrus aurantium var. sinensis</name>
    <dbReference type="NCBI Taxonomy" id="2711"/>
    <lineage>
        <taxon>Eukaryota</taxon>
        <taxon>Viridiplantae</taxon>
        <taxon>Streptophyta</taxon>
        <taxon>Embryophyta</taxon>
        <taxon>Tracheophyta</taxon>
        <taxon>Spermatophyta</taxon>
        <taxon>Magnoliopsida</taxon>
        <taxon>eudicotyledons</taxon>
        <taxon>Gunneridae</taxon>
        <taxon>Pentapetalae</taxon>
        <taxon>rosids</taxon>
        <taxon>malvids</taxon>
        <taxon>Sapindales</taxon>
        <taxon>Rutaceae</taxon>
        <taxon>Aurantioideae</taxon>
        <taxon>Citrus</taxon>
    </lineage>
</organism>
<evidence type="ECO:0000313" key="1">
    <source>
        <dbReference type="EMBL" id="KDO66292.1"/>
    </source>
</evidence>
<accession>A0A067FS63</accession>
<gene>
    <name evidence="1" type="ORF">CISIN_1g0023762mg</name>
</gene>
<name>A0A067FS63_CITSI</name>
<feature type="non-terminal residue" evidence="1">
    <location>
        <position position="1"/>
    </location>
</feature>
<dbReference type="EMBL" id="KK784900">
    <property type="protein sequence ID" value="KDO66292.1"/>
    <property type="molecule type" value="Genomic_DNA"/>
</dbReference>
<evidence type="ECO:0000313" key="2">
    <source>
        <dbReference type="Proteomes" id="UP000027120"/>
    </source>
</evidence>
<evidence type="ECO:0008006" key="3">
    <source>
        <dbReference type="Google" id="ProtNLM"/>
    </source>
</evidence>
<protein>
    <recommendedName>
        <fullName evidence="3">Serine-threonine/tyrosine-protein kinase catalytic domain-containing protein</fullName>
    </recommendedName>
</protein>
<dbReference type="AlphaFoldDB" id="A0A067FS63"/>
<dbReference type="Gene3D" id="1.10.510.10">
    <property type="entry name" value="Transferase(Phosphotransferase) domain 1"/>
    <property type="match status" value="1"/>
</dbReference>
<dbReference type="STRING" id="2711.A0A067FS63"/>